<reference evidence="2" key="1">
    <citation type="submission" date="2016-10" db="EMBL/GenBank/DDBJ databases">
        <authorList>
            <person name="Varghese N."/>
            <person name="Submissions S."/>
        </authorList>
    </citation>
    <scope>NUCLEOTIDE SEQUENCE [LARGE SCALE GENOMIC DNA]</scope>
    <source>
        <strain evidence="2">XBD2006</strain>
    </source>
</reference>
<evidence type="ECO:0000313" key="2">
    <source>
        <dbReference type="Proteomes" id="UP000183047"/>
    </source>
</evidence>
<keyword evidence="1" id="KW-0489">Methyltransferase</keyword>
<dbReference type="CDD" id="cd02440">
    <property type="entry name" value="AdoMet_MTases"/>
    <property type="match status" value="1"/>
</dbReference>
<organism evidence="1 2">
    <name type="scientific">Butyrivibrio hungatei</name>
    <dbReference type="NCBI Taxonomy" id="185008"/>
    <lineage>
        <taxon>Bacteria</taxon>
        <taxon>Bacillati</taxon>
        <taxon>Bacillota</taxon>
        <taxon>Clostridia</taxon>
        <taxon>Lachnospirales</taxon>
        <taxon>Lachnospiraceae</taxon>
        <taxon>Butyrivibrio</taxon>
    </lineage>
</organism>
<dbReference type="Gene3D" id="1.10.150.350">
    <property type="match status" value="1"/>
</dbReference>
<dbReference type="Pfam" id="PF13489">
    <property type="entry name" value="Methyltransf_23"/>
    <property type="match status" value="1"/>
</dbReference>
<dbReference type="AlphaFoldDB" id="A0A1G5AHZ9"/>
<evidence type="ECO:0000313" key="1">
    <source>
        <dbReference type="EMBL" id="SCX77522.1"/>
    </source>
</evidence>
<dbReference type="Gene3D" id="3.40.50.150">
    <property type="entry name" value="Vaccinia Virus protein VP39"/>
    <property type="match status" value="1"/>
</dbReference>
<dbReference type="Proteomes" id="UP000183047">
    <property type="component" value="Unassembled WGS sequence"/>
</dbReference>
<proteinExistence type="predicted"/>
<accession>A0A1G5AHZ9</accession>
<dbReference type="SUPFAM" id="SSF53335">
    <property type="entry name" value="S-adenosyl-L-methionine-dependent methyltransferases"/>
    <property type="match status" value="1"/>
</dbReference>
<dbReference type="OrthoDB" id="2005133at2"/>
<dbReference type="PANTHER" id="PTHR43861">
    <property type="entry name" value="TRANS-ACONITATE 2-METHYLTRANSFERASE-RELATED"/>
    <property type="match status" value="1"/>
</dbReference>
<dbReference type="RefSeq" id="WP_074461092.1">
    <property type="nucleotide sequence ID" value="NZ_FMUR01000003.1"/>
</dbReference>
<keyword evidence="1" id="KW-0808">Transferase</keyword>
<dbReference type="InterPro" id="IPR029063">
    <property type="entry name" value="SAM-dependent_MTases_sf"/>
</dbReference>
<gene>
    <name evidence="1" type="ORF">SAMN02910451_00265</name>
</gene>
<protein>
    <submittedName>
        <fullName evidence="1">Methyltransferase domain-containing protein</fullName>
    </submittedName>
</protein>
<name>A0A1G5AHZ9_9FIRM</name>
<dbReference type="GO" id="GO:0032259">
    <property type="term" value="P:methylation"/>
    <property type="evidence" value="ECO:0007669"/>
    <property type="project" value="UniProtKB-KW"/>
</dbReference>
<sequence length="250" mass="28941">MRDWGKESEYLHSTRRHLWNNDYFEFLVKCVWKIDKPVKIIDFGCGYGYLAQLFLPIIPKGSTYKGIDISEQLIENAKEIFHDNSEMVSFEVADLNDYKPTAEYDVVICQAVLRHLPNPVQILKKMIDTAKDGGLVICTEPSRRLENAGVYIDSTDFYPFKNDDYLEQKWIKEIKSGGRDYQIGIKLPIVMERLGLKNIGVRINDYVDYVRSEDKDEISRFLSDHDVDSEFSDSNGFVAARCHVISYGNR</sequence>
<keyword evidence="2" id="KW-1185">Reference proteome</keyword>
<dbReference type="GO" id="GO:0008168">
    <property type="term" value="F:methyltransferase activity"/>
    <property type="evidence" value="ECO:0007669"/>
    <property type="project" value="UniProtKB-KW"/>
</dbReference>
<dbReference type="EMBL" id="FMUR01000003">
    <property type="protein sequence ID" value="SCX77522.1"/>
    <property type="molecule type" value="Genomic_DNA"/>
</dbReference>